<dbReference type="AlphaFoldDB" id="A0A2J6R2R2"/>
<keyword evidence="3" id="KW-1185">Reference proteome</keyword>
<name>A0A2J6R2R2_HYAVF</name>
<feature type="region of interest" description="Disordered" evidence="1">
    <location>
        <begin position="1"/>
        <end position="20"/>
    </location>
</feature>
<reference evidence="2" key="1">
    <citation type="submission" date="2016-04" db="EMBL/GenBank/DDBJ databases">
        <title>A degradative enzymes factory behind the ericoid mycorrhizal symbiosis.</title>
        <authorList>
            <consortium name="DOE Joint Genome Institute"/>
            <person name="Martino E."/>
            <person name="Morin E."/>
            <person name="Grelet G."/>
            <person name="Kuo A."/>
            <person name="Kohler A."/>
            <person name="Daghino S."/>
            <person name="Barry K."/>
            <person name="Choi C."/>
            <person name="Cichocki N."/>
            <person name="Clum A."/>
            <person name="Copeland A."/>
            <person name="Hainaut M."/>
            <person name="Haridas S."/>
            <person name="Labutti K."/>
            <person name="Lindquist E."/>
            <person name="Lipzen A."/>
            <person name="Khouja H.-R."/>
            <person name="Murat C."/>
            <person name="Ohm R."/>
            <person name="Olson A."/>
            <person name="Spatafora J."/>
            <person name="Veneault-Fourrey C."/>
            <person name="Henrissat B."/>
            <person name="Grigoriev I."/>
            <person name="Martin F."/>
            <person name="Perotto S."/>
        </authorList>
    </citation>
    <scope>NUCLEOTIDE SEQUENCE [LARGE SCALE GENOMIC DNA]</scope>
    <source>
        <strain evidence="2">F</strain>
    </source>
</reference>
<organism evidence="2 3">
    <name type="scientific">Hyaloscypha variabilis (strain UAMH 11265 / GT02V1 / F)</name>
    <name type="common">Meliniomyces variabilis</name>
    <dbReference type="NCBI Taxonomy" id="1149755"/>
    <lineage>
        <taxon>Eukaryota</taxon>
        <taxon>Fungi</taxon>
        <taxon>Dikarya</taxon>
        <taxon>Ascomycota</taxon>
        <taxon>Pezizomycotina</taxon>
        <taxon>Leotiomycetes</taxon>
        <taxon>Helotiales</taxon>
        <taxon>Hyaloscyphaceae</taxon>
        <taxon>Hyaloscypha</taxon>
        <taxon>Hyaloscypha variabilis</taxon>
    </lineage>
</organism>
<protein>
    <submittedName>
        <fullName evidence="2">Uncharacterized protein</fullName>
    </submittedName>
</protein>
<dbReference type="Proteomes" id="UP000235786">
    <property type="component" value="Unassembled WGS sequence"/>
</dbReference>
<feature type="compositionally biased region" description="Polar residues" evidence="1">
    <location>
        <begin position="1"/>
        <end position="15"/>
    </location>
</feature>
<evidence type="ECO:0000313" key="3">
    <source>
        <dbReference type="Proteomes" id="UP000235786"/>
    </source>
</evidence>
<dbReference type="OrthoDB" id="10463394at2759"/>
<evidence type="ECO:0000313" key="2">
    <source>
        <dbReference type="EMBL" id="PMD32811.1"/>
    </source>
</evidence>
<accession>A0A2J6R2R2</accession>
<proteinExistence type="predicted"/>
<gene>
    <name evidence="2" type="ORF">L207DRAFT_590501</name>
</gene>
<sequence length="271" mass="29791">MSLISVPNDTSTPSSLPAIMSGPPYRTMKDVAIAIKKEGGMVRIALKLDASGSKRLGVLRAQCIISNRTLTHHNGPVDYIPLKHNLPASKLPLFDKALASLASSRQSYQLRVGMPFIARGTSHPLVFFAIESIEIYEELSKILKDIPLLNFSGQPKPNFRPRFMVEGALSLEEAEQTLKNALQKYEAGIENVTGIGLALYHEKFLPQHKRRSGHKPGPRTDSGDWKVFPFTGLISMLLLAGKATALKAQRTFANSSAVHLSLRLLFLRPSP</sequence>
<evidence type="ECO:0000256" key="1">
    <source>
        <dbReference type="SAM" id="MobiDB-lite"/>
    </source>
</evidence>
<dbReference type="EMBL" id="KZ613958">
    <property type="protein sequence ID" value="PMD32811.1"/>
    <property type="molecule type" value="Genomic_DNA"/>
</dbReference>